<comment type="caution">
    <text evidence="2">The sequence shown here is derived from an EMBL/GenBank/DDBJ whole genome shotgun (WGS) entry which is preliminary data.</text>
</comment>
<evidence type="ECO:0000256" key="1">
    <source>
        <dbReference type="SAM" id="MobiDB-lite"/>
    </source>
</evidence>
<feature type="region of interest" description="Disordered" evidence="1">
    <location>
        <begin position="77"/>
        <end position="98"/>
    </location>
</feature>
<evidence type="ECO:0000313" key="3">
    <source>
        <dbReference type="Proteomes" id="UP001321473"/>
    </source>
</evidence>
<gene>
    <name evidence="2" type="ORF">V5799_016627</name>
</gene>
<evidence type="ECO:0000313" key="2">
    <source>
        <dbReference type="EMBL" id="KAK8782033.1"/>
    </source>
</evidence>
<dbReference type="Proteomes" id="UP001321473">
    <property type="component" value="Unassembled WGS sequence"/>
</dbReference>
<name>A0AAQ4F5A4_AMBAM</name>
<protein>
    <submittedName>
        <fullName evidence="2">Uncharacterized protein</fullName>
    </submittedName>
</protein>
<dbReference type="AlphaFoldDB" id="A0AAQ4F5A4"/>
<sequence length="131" mass="13721">MAGGPPLVPTPGHVTLRPTAPSRIRPGLLLQSTGEQPPDQFGLGLSEGLVGLVSHHSLRPNAAALERVCCVLLRHATSSQERDKKGSKKKLPEPALARAAEKASAWRVPVCLLLRASSGGPVLAAHITCPH</sequence>
<proteinExistence type="predicted"/>
<reference evidence="2 3" key="1">
    <citation type="journal article" date="2023" name="Arcadia Sci">
        <title>De novo assembly of a long-read Amblyomma americanum tick genome.</title>
        <authorList>
            <person name="Chou S."/>
            <person name="Poskanzer K.E."/>
            <person name="Rollins M."/>
            <person name="Thuy-Boun P.S."/>
        </authorList>
    </citation>
    <scope>NUCLEOTIDE SEQUENCE [LARGE SCALE GENOMIC DNA]</scope>
    <source>
        <strain evidence="2">F_SG_1</strain>
        <tissue evidence="2">Salivary glands</tissue>
    </source>
</reference>
<feature type="region of interest" description="Disordered" evidence="1">
    <location>
        <begin position="1"/>
        <end position="20"/>
    </location>
</feature>
<keyword evidence="3" id="KW-1185">Reference proteome</keyword>
<organism evidence="2 3">
    <name type="scientific">Amblyomma americanum</name>
    <name type="common">Lone star tick</name>
    <dbReference type="NCBI Taxonomy" id="6943"/>
    <lineage>
        <taxon>Eukaryota</taxon>
        <taxon>Metazoa</taxon>
        <taxon>Ecdysozoa</taxon>
        <taxon>Arthropoda</taxon>
        <taxon>Chelicerata</taxon>
        <taxon>Arachnida</taxon>
        <taxon>Acari</taxon>
        <taxon>Parasitiformes</taxon>
        <taxon>Ixodida</taxon>
        <taxon>Ixodoidea</taxon>
        <taxon>Ixodidae</taxon>
        <taxon>Amblyomminae</taxon>
        <taxon>Amblyomma</taxon>
    </lineage>
</organism>
<dbReference type="EMBL" id="JARKHS020007067">
    <property type="protein sequence ID" value="KAK8782033.1"/>
    <property type="molecule type" value="Genomic_DNA"/>
</dbReference>
<accession>A0AAQ4F5A4</accession>